<organism evidence="2 3">
    <name type="scientific">Alkalihalobacillus trypoxylicola</name>
    <dbReference type="NCBI Taxonomy" id="519424"/>
    <lineage>
        <taxon>Bacteria</taxon>
        <taxon>Bacillati</taxon>
        <taxon>Bacillota</taxon>
        <taxon>Bacilli</taxon>
        <taxon>Bacillales</taxon>
        <taxon>Bacillaceae</taxon>
        <taxon>Alkalihalobacillus</taxon>
    </lineage>
</organism>
<keyword evidence="1" id="KW-1133">Transmembrane helix</keyword>
<feature type="transmembrane region" description="Helical" evidence="1">
    <location>
        <begin position="6"/>
        <end position="23"/>
    </location>
</feature>
<accession>A0A161PGR1</accession>
<proteinExistence type="predicted"/>
<sequence length="63" mass="7319">MGLYVSMFPLISILLLLLGFSLKEKKVLQRMCFHLGIVGLCVFAFFYFLLPKITIFTLIFEKL</sequence>
<evidence type="ECO:0000313" key="2">
    <source>
        <dbReference type="EMBL" id="KYG31974.1"/>
    </source>
</evidence>
<dbReference type="Proteomes" id="UP000075806">
    <property type="component" value="Unassembled WGS sequence"/>
</dbReference>
<evidence type="ECO:0000313" key="3">
    <source>
        <dbReference type="Proteomes" id="UP000075806"/>
    </source>
</evidence>
<comment type="caution">
    <text evidence="2">The sequence shown here is derived from an EMBL/GenBank/DDBJ whole genome shotgun (WGS) entry which is preliminary data.</text>
</comment>
<reference evidence="2" key="1">
    <citation type="submission" date="2016-02" db="EMBL/GenBank/DDBJ databases">
        <title>Genome sequence of Bacillus trypoxylicola KCTC 13244(T).</title>
        <authorList>
            <person name="Jeong H."/>
            <person name="Park S.-H."/>
            <person name="Choi S.-K."/>
        </authorList>
    </citation>
    <scope>NUCLEOTIDE SEQUENCE [LARGE SCALE GENOMIC DNA]</scope>
    <source>
        <strain evidence="2">KCTC 13244</strain>
    </source>
</reference>
<keyword evidence="3" id="KW-1185">Reference proteome</keyword>
<evidence type="ECO:0000256" key="1">
    <source>
        <dbReference type="SAM" id="Phobius"/>
    </source>
</evidence>
<protein>
    <submittedName>
        <fullName evidence="2">Uncharacterized protein</fullName>
    </submittedName>
</protein>
<keyword evidence="1" id="KW-0472">Membrane</keyword>
<gene>
    <name evidence="2" type="ORF">AZF04_04150</name>
</gene>
<dbReference type="AlphaFoldDB" id="A0A161PGR1"/>
<name>A0A161PGR1_9BACI</name>
<keyword evidence="1" id="KW-0812">Transmembrane</keyword>
<feature type="transmembrane region" description="Helical" evidence="1">
    <location>
        <begin position="35"/>
        <end position="60"/>
    </location>
</feature>
<dbReference type="EMBL" id="LTAO01000012">
    <property type="protein sequence ID" value="KYG31974.1"/>
    <property type="molecule type" value="Genomic_DNA"/>
</dbReference>